<dbReference type="GO" id="GO:0016705">
    <property type="term" value="F:oxidoreductase activity, acting on paired donors, with incorporation or reduction of molecular oxygen"/>
    <property type="evidence" value="ECO:0007669"/>
    <property type="project" value="InterPro"/>
</dbReference>
<dbReference type="Pfam" id="PF00067">
    <property type="entry name" value="p450"/>
    <property type="match status" value="1"/>
</dbReference>
<evidence type="ECO:0000313" key="3">
    <source>
        <dbReference type="EMBL" id="KNE66939.1"/>
    </source>
</evidence>
<dbReference type="InterPro" id="IPR050121">
    <property type="entry name" value="Cytochrome_P450_monoxygenase"/>
</dbReference>
<dbReference type="PANTHER" id="PTHR24305:SF166">
    <property type="entry name" value="CYTOCHROME P450 12A4, MITOCHONDRIAL-RELATED"/>
    <property type="match status" value="1"/>
</dbReference>
<keyword evidence="2" id="KW-0408">Iron</keyword>
<name>A0A0L0SX58_ALLM3</name>
<evidence type="ECO:0000313" key="4">
    <source>
        <dbReference type="Proteomes" id="UP000054350"/>
    </source>
</evidence>
<dbReference type="GO" id="GO:0004497">
    <property type="term" value="F:monooxygenase activity"/>
    <property type="evidence" value="ECO:0007669"/>
    <property type="project" value="InterPro"/>
</dbReference>
<dbReference type="PRINTS" id="PR00385">
    <property type="entry name" value="P450"/>
</dbReference>
<evidence type="ECO:0000256" key="2">
    <source>
        <dbReference type="PIRSR" id="PIRSR602401-1"/>
    </source>
</evidence>
<evidence type="ECO:0008006" key="5">
    <source>
        <dbReference type="Google" id="ProtNLM"/>
    </source>
</evidence>
<organism evidence="3 4">
    <name type="scientific">Allomyces macrogynus (strain ATCC 38327)</name>
    <name type="common">Allomyces javanicus var. macrogynus</name>
    <dbReference type="NCBI Taxonomy" id="578462"/>
    <lineage>
        <taxon>Eukaryota</taxon>
        <taxon>Fungi</taxon>
        <taxon>Fungi incertae sedis</taxon>
        <taxon>Blastocladiomycota</taxon>
        <taxon>Blastocladiomycetes</taxon>
        <taxon>Blastocladiales</taxon>
        <taxon>Blastocladiaceae</taxon>
        <taxon>Allomyces</taxon>
    </lineage>
</organism>
<dbReference type="SUPFAM" id="SSF48264">
    <property type="entry name" value="Cytochrome P450"/>
    <property type="match status" value="1"/>
</dbReference>
<proteinExistence type="inferred from homology"/>
<keyword evidence="2" id="KW-0479">Metal-binding</keyword>
<dbReference type="OrthoDB" id="1470350at2759"/>
<evidence type="ECO:0000256" key="1">
    <source>
        <dbReference type="ARBA" id="ARBA00010617"/>
    </source>
</evidence>
<dbReference type="STRING" id="578462.A0A0L0SX58"/>
<dbReference type="PRINTS" id="PR00463">
    <property type="entry name" value="EP450I"/>
</dbReference>
<protein>
    <recommendedName>
        <fullName evidence="5">Cytochrome P450</fullName>
    </recommendedName>
</protein>
<feature type="binding site" description="axial binding residue" evidence="2">
    <location>
        <position position="366"/>
    </location>
    <ligand>
        <name>heme</name>
        <dbReference type="ChEBI" id="CHEBI:30413"/>
    </ligand>
    <ligandPart>
        <name>Fe</name>
        <dbReference type="ChEBI" id="CHEBI:18248"/>
    </ligandPart>
</feature>
<dbReference type="EMBL" id="GG745351">
    <property type="protein sequence ID" value="KNE66939.1"/>
    <property type="molecule type" value="Genomic_DNA"/>
</dbReference>
<reference evidence="4" key="2">
    <citation type="submission" date="2009-11" db="EMBL/GenBank/DDBJ databases">
        <title>The Genome Sequence of Allomyces macrogynus strain ATCC 38327.</title>
        <authorList>
            <consortium name="The Broad Institute Genome Sequencing Platform"/>
            <person name="Russ C."/>
            <person name="Cuomo C."/>
            <person name="Shea T."/>
            <person name="Young S.K."/>
            <person name="Zeng Q."/>
            <person name="Koehrsen M."/>
            <person name="Haas B."/>
            <person name="Borodovsky M."/>
            <person name="Guigo R."/>
            <person name="Alvarado L."/>
            <person name="Berlin A."/>
            <person name="Borenstein D."/>
            <person name="Chen Z."/>
            <person name="Engels R."/>
            <person name="Freedman E."/>
            <person name="Gellesch M."/>
            <person name="Goldberg J."/>
            <person name="Griggs A."/>
            <person name="Gujja S."/>
            <person name="Heiman D."/>
            <person name="Hepburn T."/>
            <person name="Howarth C."/>
            <person name="Jen D."/>
            <person name="Larson L."/>
            <person name="Lewis B."/>
            <person name="Mehta T."/>
            <person name="Park D."/>
            <person name="Pearson M."/>
            <person name="Roberts A."/>
            <person name="Saif S."/>
            <person name="Shenoy N."/>
            <person name="Sisk P."/>
            <person name="Stolte C."/>
            <person name="Sykes S."/>
            <person name="Walk T."/>
            <person name="White J."/>
            <person name="Yandava C."/>
            <person name="Burger G."/>
            <person name="Gray M.W."/>
            <person name="Holland P.W.H."/>
            <person name="King N."/>
            <person name="Lang F.B.F."/>
            <person name="Roger A.J."/>
            <person name="Ruiz-Trillo I."/>
            <person name="Lander E."/>
            <person name="Nusbaum C."/>
        </authorList>
    </citation>
    <scope>NUCLEOTIDE SEQUENCE [LARGE SCALE GENOMIC DNA]</scope>
    <source>
        <strain evidence="4">ATCC 38327</strain>
    </source>
</reference>
<dbReference type="AlphaFoldDB" id="A0A0L0SX58"/>
<accession>A0A0L0SX58</accession>
<dbReference type="VEuPathDB" id="FungiDB:AMAG_11414"/>
<keyword evidence="2" id="KW-0349">Heme</keyword>
<reference evidence="3 4" key="1">
    <citation type="submission" date="2009-11" db="EMBL/GenBank/DDBJ databases">
        <title>Annotation of Allomyces macrogynus ATCC 38327.</title>
        <authorList>
            <consortium name="The Broad Institute Genome Sequencing Platform"/>
            <person name="Russ C."/>
            <person name="Cuomo C."/>
            <person name="Burger G."/>
            <person name="Gray M.W."/>
            <person name="Holland P.W.H."/>
            <person name="King N."/>
            <person name="Lang F.B.F."/>
            <person name="Roger A.J."/>
            <person name="Ruiz-Trillo I."/>
            <person name="Young S.K."/>
            <person name="Zeng Q."/>
            <person name="Gargeya S."/>
            <person name="Fitzgerald M."/>
            <person name="Haas B."/>
            <person name="Abouelleil A."/>
            <person name="Alvarado L."/>
            <person name="Arachchi H.M."/>
            <person name="Berlin A."/>
            <person name="Chapman S.B."/>
            <person name="Gearin G."/>
            <person name="Goldberg J."/>
            <person name="Griggs A."/>
            <person name="Gujja S."/>
            <person name="Hansen M."/>
            <person name="Heiman D."/>
            <person name="Howarth C."/>
            <person name="Larimer J."/>
            <person name="Lui A."/>
            <person name="MacDonald P.J.P."/>
            <person name="McCowen C."/>
            <person name="Montmayeur A."/>
            <person name="Murphy C."/>
            <person name="Neiman D."/>
            <person name="Pearson M."/>
            <person name="Priest M."/>
            <person name="Roberts A."/>
            <person name="Saif S."/>
            <person name="Shea T."/>
            <person name="Sisk P."/>
            <person name="Stolte C."/>
            <person name="Sykes S."/>
            <person name="Wortman J."/>
            <person name="Nusbaum C."/>
            <person name="Birren B."/>
        </authorList>
    </citation>
    <scope>NUCLEOTIDE SEQUENCE [LARGE SCALE GENOMIC DNA]</scope>
    <source>
        <strain evidence="3 4">ATCC 38327</strain>
    </source>
</reference>
<dbReference type="eggNOG" id="KOG0157">
    <property type="taxonomic scope" value="Eukaryota"/>
</dbReference>
<keyword evidence="4" id="KW-1185">Reference proteome</keyword>
<dbReference type="InterPro" id="IPR036396">
    <property type="entry name" value="Cyt_P450_sf"/>
</dbReference>
<dbReference type="InterPro" id="IPR001128">
    <property type="entry name" value="Cyt_P450"/>
</dbReference>
<gene>
    <name evidence="3" type="ORF">AMAG_11414</name>
</gene>
<sequence>MLHDMLTLNSYLKLVKPDVSVRFMSMIIGDKGIVILNGDGHKVHRRIANPLFNLRTLKPLVPIMLIALDELFAVIDQIPPSTTLAFHNLSSQLTLNVIGRTTMDHDFDALGPRGSRMARAYRAVIRNMEITFGLAMRIQFPNTLGRIPTAARREHAAGYLVVEDMVKDLLRAAEKKPDGTTLIHELVRQNAGNVLDEHELVCQVRSFLAAGLDTTAAALSACVLLLAQHLDVQRELFDEVDAVADLEDYEVLRKLPRLNSVIYEALRLYTPVHMSLRETAAEVVVPTTALGPVTLPKGIRVEIPTRAIHSDPAIWGDDALTWNPRRWDSIDLVHGTADVSAHRILNGRRQIGPYDFMPFQVGPRACIGRQFALMELRLFVSSIVKCYALATDVPVDGLDLVCSMSMRVTNAWVRMERRG</sequence>
<dbReference type="PANTHER" id="PTHR24305">
    <property type="entry name" value="CYTOCHROME P450"/>
    <property type="match status" value="1"/>
</dbReference>
<dbReference type="GO" id="GO:0005506">
    <property type="term" value="F:iron ion binding"/>
    <property type="evidence" value="ECO:0007669"/>
    <property type="project" value="InterPro"/>
</dbReference>
<dbReference type="Proteomes" id="UP000054350">
    <property type="component" value="Unassembled WGS sequence"/>
</dbReference>
<dbReference type="GO" id="GO:0020037">
    <property type="term" value="F:heme binding"/>
    <property type="evidence" value="ECO:0007669"/>
    <property type="project" value="InterPro"/>
</dbReference>
<dbReference type="Gene3D" id="1.10.630.10">
    <property type="entry name" value="Cytochrome P450"/>
    <property type="match status" value="1"/>
</dbReference>
<comment type="similarity">
    <text evidence="1">Belongs to the cytochrome P450 family.</text>
</comment>
<comment type="cofactor">
    <cofactor evidence="2">
        <name>heme</name>
        <dbReference type="ChEBI" id="CHEBI:30413"/>
    </cofactor>
</comment>
<dbReference type="InterPro" id="IPR002401">
    <property type="entry name" value="Cyt_P450_E_grp-I"/>
</dbReference>